<feature type="signal peptide" evidence="1">
    <location>
        <begin position="1"/>
        <end position="20"/>
    </location>
</feature>
<dbReference type="EMBL" id="AY157757">
    <property type="protein sequence ID" value="AAO16861.1"/>
    <property type="molecule type" value="mRNA"/>
</dbReference>
<reference evidence="2" key="1">
    <citation type="submission" date="2002-10" db="EMBL/GenBank/DDBJ databases">
        <title>Peptidomic analysis of a single neuron reveals multiple coexisting peptides with convergent actions.</title>
        <authorList>
            <person name="Jimenez C.R."/>
            <person name="Spijker S."/>
            <person name="de Schipper S."/>
            <person name="Lodder J.C."/>
            <person name="Kits K.S."/>
            <person name="Janse C."/>
            <person name="Smit A.B."/>
            <person name="van Minnen J."/>
            <person name="Syed N.I."/>
            <person name="Burlingame A.L."/>
            <person name="Geraerts W.P.M."/>
            <person name="Li K."/>
        </authorList>
    </citation>
    <scope>NUCLEOTIDE SEQUENCE</scope>
</reference>
<keyword evidence="1" id="KW-0732">Signal</keyword>
<name>Q6YDH2_LYMST</name>
<organism evidence="2">
    <name type="scientific">Lymnaea stagnalis</name>
    <name type="common">Great pond snail</name>
    <name type="synonym">Helix stagnalis</name>
    <dbReference type="NCBI Taxonomy" id="6523"/>
    <lineage>
        <taxon>Eukaryota</taxon>
        <taxon>Metazoa</taxon>
        <taxon>Spiralia</taxon>
        <taxon>Lophotrochozoa</taxon>
        <taxon>Mollusca</taxon>
        <taxon>Gastropoda</taxon>
        <taxon>Heterobranchia</taxon>
        <taxon>Euthyneura</taxon>
        <taxon>Panpulmonata</taxon>
        <taxon>Hygrophila</taxon>
        <taxon>Lymnaeoidea</taxon>
        <taxon>Lymnaeidae</taxon>
        <taxon>Lymnaea</taxon>
    </lineage>
</organism>
<accession>Q6YDH2</accession>
<sequence>MKAMLTATLILLVVCQASRAGPIGAKKFQDGCVYKGKAYEDREFVPVPKKKCEDCSCFKGQYVMCYLDPTCKE</sequence>
<evidence type="ECO:0000256" key="1">
    <source>
        <dbReference type="SAM" id="SignalP"/>
    </source>
</evidence>
<protein>
    <submittedName>
        <fullName evidence="2">Peptide-I</fullName>
    </submittedName>
</protein>
<proteinExistence type="evidence at transcript level"/>
<feature type="chain" id="PRO_5004282377" evidence="1">
    <location>
        <begin position="21"/>
        <end position="73"/>
    </location>
</feature>
<dbReference type="AlphaFoldDB" id="Q6YDH2"/>
<evidence type="ECO:0000313" key="2">
    <source>
        <dbReference type="EMBL" id="AAO16861.1"/>
    </source>
</evidence>